<protein>
    <submittedName>
        <fullName evidence="1">Uncharacterized protein</fullName>
    </submittedName>
</protein>
<evidence type="ECO:0000313" key="1">
    <source>
        <dbReference type="EMBL" id="PYE16589.1"/>
    </source>
</evidence>
<comment type="caution">
    <text evidence="1">The sequence shown here is derived from an EMBL/GenBank/DDBJ whole genome shotgun (WGS) entry which is preliminary data.</text>
</comment>
<proteinExistence type="predicted"/>
<name>A0A2V4TDU5_9BURK</name>
<gene>
    <name evidence="1" type="ORF">C7410_12930</name>
</gene>
<dbReference type="Proteomes" id="UP000247772">
    <property type="component" value="Unassembled WGS sequence"/>
</dbReference>
<organism evidence="1 2">
    <name type="scientific">Paraburkholderia silvatlantica</name>
    <dbReference type="NCBI Taxonomy" id="321895"/>
    <lineage>
        <taxon>Bacteria</taxon>
        <taxon>Pseudomonadati</taxon>
        <taxon>Pseudomonadota</taxon>
        <taxon>Betaproteobacteria</taxon>
        <taxon>Burkholderiales</taxon>
        <taxon>Burkholderiaceae</taxon>
        <taxon>Paraburkholderia</taxon>
    </lineage>
</organism>
<accession>A0A2V4TDU5</accession>
<dbReference type="EMBL" id="QJSQ01000029">
    <property type="protein sequence ID" value="PYE16589.1"/>
    <property type="molecule type" value="Genomic_DNA"/>
</dbReference>
<reference evidence="1 2" key="1">
    <citation type="submission" date="2018-06" db="EMBL/GenBank/DDBJ databases">
        <title>Genomic Encyclopedia of Type Strains, Phase IV (KMG-V): Genome sequencing to study the core and pangenomes of soil and plant-associated prokaryotes.</title>
        <authorList>
            <person name="Whitman W."/>
        </authorList>
    </citation>
    <scope>NUCLEOTIDE SEQUENCE [LARGE SCALE GENOMIC DNA]</scope>
    <source>
        <strain evidence="1 2">SRCL-318</strain>
    </source>
</reference>
<sequence length="95" mass="10310">MLLRSPNATQHAPLLKELTALAITQVATAQTRRTQANFPQAEAKSYDKVSSALHSLLAEDNTNDALNANAYAALVEFANNRSDEYNSRHSLGIAI</sequence>
<evidence type="ECO:0000313" key="2">
    <source>
        <dbReference type="Proteomes" id="UP000247772"/>
    </source>
</evidence>
<dbReference type="AlphaFoldDB" id="A0A2V4TDU5"/>